<proteinExistence type="predicted"/>
<dbReference type="Gene3D" id="3.90.190.10">
    <property type="entry name" value="Protein tyrosine phosphatase superfamily"/>
    <property type="match status" value="1"/>
</dbReference>
<reference evidence="2 3" key="1">
    <citation type="submission" date="2023-04" db="EMBL/GenBank/DDBJ databases">
        <title>Forest soil microbial communities from Buena Vista Peninsula, Colon Province, Panama.</title>
        <authorList>
            <person name="Bouskill N."/>
        </authorList>
    </citation>
    <scope>NUCLEOTIDE SEQUENCE [LARGE SCALE GENOMIC DNA]</scope>
    <source>
        <strain evidence="2 3">CFH S0262</strain>
    </source>
</reference>
<evidence type="ECO:0000313" key="2">
    <source>
        <dbReference type="EMBL" id="MDH6279557.1"/>
    </source>
</evidence>
<dbReference type="PROSITE" id="PS50056">
    <property type="entry name" value="TYR_PHOSPHATASE_2"/>
    <property type="match status" value="1"/>
</dbReference>
<dbReference type="InterPro" id="IPR016130">
    <property type="entry name" value="Tyr_Pase_AS"/>
</dbReference>
<keyword evidence="3" id="KW-1185">Reference proteome</keyword>
<evidence type="ECO:0000313" key="3">
    <source>
        <dbReference type="Proteomes" id="UP001160334"/>
    </source>
</evidence>
<dbReference type="InterPro" id="IPR029021">
    <property type="entry name" value="Prot-tyrosine_phosphatase-like"/>
</dbReference>
<dbReference type="PROSITE" id="PS00383">
    <property type="entry name" value="TYR_PHOSPHATASE_1"/>
    <property type="match status" value="1"/>
</dbReference>
<dbReference type="Proteomes" id="UP001160334">
    <property type="component" value="Unassembled WGS sequence"/>
</dbReference>
<dbReference type="EMBL" id="JARXVC010000002">
    <property type="protein sequence ID" value="MDH6279557.1"/>
    <property type="molecule type" value="Genomic_DNA"/>
</dbReference>
<dbReference type="RefSeq" id="WP_280758957.1">
    <property type="nucleotide sequence ID" value="NZ_JARXVC010000002.1"/>
</dbReference>
<accession>A0ABT6M5H7</accession>
<gene>
    <name evidence="2" type="ORF">M2280_000766</name>
</gene>
<dbReference type="SUPFAM" id="SSF52799">
    <property type="entry name" value="(Phosphotyrosine protein) phosphatases II"/>
    <property type="match status" value="1"/>
</dbReference>
<dbReference type="InterPro" id="IPR000387">
    <property type="entry name" value="Tyr_Pase_dom"/>
</dbReference>
<name>A0ABT6M5H7_9NOCA</name>
<organism evidence="2 3">
    <name type="scientific">Prescottella agglutinans</name>
    <dbReference type="NCBI Taxonomy" id="1644129"/>
    <lineage>
        <taxon>Bacteria</taxon>
        <taxon>Bacillati</taxon>
        <taxon>Actinomycetota</taxon>
        <taxon>Actinomycetes</taxon>
        <taxon>Mycobacteriales</taxon>
        <taxon>Nocardiaceae</taxon>
        <taxon>Prescottella</taxon>
    </lineage>
</organism>
<protein>
    <submittedName>
        <fullName evidence="2">Protein-tyrosine phosphatase</fullName>
    </submittedName>
</protein>
<feature type="domain" description="Tyrosine specific protein phosphatases" evidence="1">
    <location>
        <begin position="91"/>
        <end position="162"/>
    </location>
</feature>
<sequence length="180" mass="19624">MNDDLVDPTAIDIQIDPMRQHLVGITAHGHIPFDVPVISEVAPNLWQGGCRDGLVLPEFVVHIVSLYPWEQYDVRHNIDSEVYVRMYDNGDQGFEQVDALAAWVNVCRETGPVLVHCQVGLNRSSLVAARALVLSGEADPAGAVALLRARRSPACLCNETFESWLLGEPVVPASDAGDAE</sequence>
<evidence type="ECO:0000259" key="1">
    <source>
        <dbReference type="PROSITE" id="PS50056"/>
    </source>
</evidence>
<comment type="caution">
    <text evidence="2">The sequence shown here is derived from an EMBL/GenBank/DDBJ whole genome shotgun (WGS) entry which is preliminary data.</text>
</comment>